<dbReference type="AlphaFoldDB" id="A0A1H5H775"/>
<feature type="domain" description="DUF4440" evidence="1">
    <location>
        <begin position="7"/>
        <end position="109"/>
    </location>
</feature>
<keyword evidence="3" id="KW-1185">Reference proteome</keyword>
<gene>
    <name evidence="2" type="ORF">SAMN04488554_1877</name>
</gene>
<name>A0A1H5H775_9MICO</name>
<protein>
    <recommendedName>
        <fullName evidence="1">DUF4440 domain-containing protein</fullName>
    </recommendedName>
</protein>
<dbReference type="Gene3D" id="3.10.450.50">
    <property type="match status" value="1"/>
</dbReference>
<evidence type="ECO:0000313" key="2">
    <source>
        <dbReference type="EMBL" id="SEE23853.1"/>
    </source>
</evidence>
<evidence type="ECO:0000313" key="3">
    <source>
        <dbReference type="Proteomes" id="UP000199220"/>
    </source>
</evidence>
<accession>A0A1H5H775</accession>
<dbReference type="STRING" id="648782.SAMN04488554_1877"/>
<reference evidence="3" key="1">
    <citation type="submission" date="2016-10" db="EMBL/GenBank/DDBJ databases">
        <authorList>
            <person name="Varghese N."/>
            <person name="Submissions S."/>
        </authorList>
    </citation>
    <scope>NUCLEOTIDE SEQUENCE [LARGE SCALE GENOMIC DNA]</scope>
    <source>
        <strain evidence="3">DSM 21368</strain>
    </source>
</reference>
<proteinExistence type="predicted"/>
<sequence>MADSDELLALEHDGWQALCRGTGAAHYGRLMTDDGLMVLAHGLVLDRAAVVASLDQAPPWDTYQIHDERLVEGVPGATALVYTARATRAGERPFVALMSSLYVRRDGELRLALYQQTPIPGDTDQGAGTHTRRCSFLPAR</sequence>
<dbReference type="RefSeq" id="WP_089772668.1">
    <property type="nucleotide sequence ID" value="NZ_FNTX01000001.1"/>
</dbReference>
<organism evidence="2 3">
    <name type="scientific">Ruania alba</name>
    <dbReference type="NCBI Taxonomy" id="648782"/>
    <lineage>
        <taxon>Bacteria</taxon>
        <taxon>Bacillati</taxon>
        <taxon>Actinomycetota</taxon>
        <taxon>Actinomycetes</taxon>
        <taxon>Micrococcales</taxon>
        <taxon>Ruaniaceae</taxon>
        <taxon>Ruania</taxon>
    </lineage>
</organism>
<dbReference type="InterPro" id="IPR032710">
    <property type="entry name" value="NTF2-like_dom_sf"/>
</dbReference>
<dbReference type="InterPro" id="IPR027843">
    <property type="entry name" value="DUF4440"/>
</dbReference>
<dbReference type="EMBL" id="FNTX01000001">
    <property type="protein sequence ID" value="SEE23853.1"/>
    <property type="molecule type" value="Genomic_DNA"/>
</dbReference>
<dbReference type="Pfam" id="PF14534">
    <property type="entry name" value="DUF4440"/>
    <property type="match status" value="1"/>
</dbReference>
<evidence type="ECO:0000259" key="1">
    <source>
        <dbReference type="Pfam" id="PF14534"/>
    </source>
</evidence>
<dbReference type="OrthoDB" id="582586at2"/>
<dbReference type="SUPFAM" id="SSF54427">
    <property type="entry name" value="NTF2-like"/>
    <property type="match status" value="1"/>
</dbReference>
<dbReference type="Proteomes" id="UP000199220">
    <property type="component" value="Unassembled WGS sequence"/>
</dbReference>